<dbReference type="Pfam" id="PF13523">
    <property type="entry name" value="Acetyltransf_8"/>
    <property type="match status" value="1"/>
</dbReference>
<organism evidence="3 4">
    <name type="scientific">Yinghuangia aomiensis</name>
    <dbReference type="NCBI Taxonomy" id="676205"/>
    <lineage>
        <taxon>Bacteria</taxon>
        <taxon>Bacillati</taxon>
        <taxon>Actinomycetota</taxon>
        <taxon>Actinomycetes</taxon>
        <taxon>Kitasatosporales</taxon>
        <taxon>Streptomycetaceae</taxon>
        <taxon>Yinghuangia</taxon>
    </lineage>
</organism>
<comment type="caution">
    <text evidence="3">The sequence shown here is derived from an EMBL/GenBank/DDBJ whole genome shotgun (WGS) entry which is preliminary data.</text>
</comment>
<dbReference type="PANTHER" id="PTHR31438">
    <property type="entry name" value="LYSINE N-ACYLTRANSFERASE C17G9.06C-RELATED"/>
    <property type="match status" value="1"/>
</dbReference>
<reference evidence="4" key="1">
    <citation type="journal article" date="2019" name="Int. J. Syst. Evol. Microbiol.">
        <title>The Global Catalogue of Microorganisms (GCM) 10K type strain sequencing project: providing services to taxonomists for standard genome sequencing and annotation.</title>
        <authorList>
            <consortium name="The Broad Institute Genomics Platform"/>
            <consortium name="The Broad Institute Genome Sequencing Center for Infectious Disease"/>
            <person name="Wu L."/>
            <person name="Ma J."/>
        </authorList>
    </citation>
    <scope>NUCLEOTIDE SEQUENCE [LARGE SCALE GENOMIC DNA]</scope>
    <source>
        <strain evidence="4">JCM 17986</strain>
    </source>
</reference>
<name>A0ABP9H9X3_9ACTN</name>
<dbReference type="InterPro" id="IPR000182">
    <property type="entry name" value="GNAT_dom"/>
</dbReference>
<sequence>MTTPDDRAAQGRTTGEDIVWRRATEADFPLLRRWLEHDYVARWWHHETSAQAVARDFGPSARGEEPSEDWLALRDARPFGLVQRCRVADYPEYADDLAGIVAVPAGAAMLDYLIGDPASVGRGLGPAMIAAMAAKTWREWVDASAIVVPVVAANRRSWRALEKAGFTRVGEGDLEPDNPIDEPLHYVYRLDRPSGQ</sequence>
<gene>
    <name evidence="3" type="ORF">GCM10023205_31810</name>
</gene>
<evidence type="ECO:0000259" key="2">
    <source>
        <dbReference type="PROSITE" id="PS51186"/>
    </source>
</evidence>
<dbReference type="EMBL" id="BAABHS010000010">
    <property type="protein sequence ID" value="GAA4965172.1"/>
    <property type="molecule type" value="Genomic_DNA"/>
</dbReference>
<dbReference type="Gene3D" id="3.40.630.30">
    <property type="match status" value="1"/>
</dbReference>
<proteinExistence type="predicted"/>
<feature type="domain" description="N-acetyltransferase" evidence="2">
    <location>
        <begin position="18"/>
        <end position="193"/>
    </location>
</feature>
<evidence type="ECO:0000313" key="3">
    <source>
        <dbReference type="EMBL" id="GAA4965172.1"/>
    </source>
</evidence>
<keyword evidence="1" id="KW-0046">Antibiotic resistance</keyword>
<dbReference type="InterPro" id="IPR016181">
    <property type="entry name" value="Acyl_CoA_acyltransferase"/>
</dbReference>
<dbReference type="PANTHER" id="PTHR31438:SF1">
    <property type="entry name" value="LYSINE N-ACYLTRANSFERASE C17G9.06C-RELATED"/>
    <property type="match status" value="1"/>
</dbReference>
<protein>
    <submittedName>
        <fullName evidence="3">GNAT family N-acetyltransferase</fullName>
    </submittedName>
</protein>
<dbReference type="SUPFAM" id="SSF55729">
    <property type="entry name" value="Acyl-CoA N-acyltransferases (Nat)"/>
    <property type="match status" value="1"/>
</dbReference>
<keyword evidence="4" id="KW-1185">Reference proteome</keyword>
<evidence type="ECO:0000313" key="4">
    <source>
        <dbReference type="Proteomes" id="UP001500466"/>
    </source>
</evidence>
<evidence type="ECO:0000256" key="1">
    <source>
        <dbReference type="ARBA" id="ARBA00023251"/>
    </source>
</evidence>
<dbReference type="Proteomes" id="UP001500466">
    <property type="component" value="Unassembled WGS sequence"/>
</dbReference>
<dbReference type="PROSITE" id="PS51186">
    <property type="entry name" value="GNAT"/>
    <property type="match status" value="1"/>
</dbReference>
<accession>A0ABP9H9X3</accession>
<dbReference type="RefSeq" id="WP_345676126.1">
    <property type="nucleotide sequence ID" value="NZ_BAABHS010000010.1"/>
</dbReference>